<dbReference type="InterPro" id="IPR020846">
    <property type="entry name" value="MFS_dom"/>
</dbReference>
<feature type="transmembrane region" description="Helical" evidence="6">
    <location>
        <begin position="373"/>
        <end position="397"/>
    </location>
</feature>
<reference evidence="8 9" key="2">
    <citation type="submission" date="2021-10" db="EMBL/GenBank/DDBJ databases">
        <authorList>
            <person name="Piombo E."/>
        </authorList>
    </citation>
    <scope>NUCLEOTIDE SEQUENCE [LARGE SCALE GENOMIC DNA]</scope>
</reference>
<evidence type="ECO:0000256" key="4">
    <source>
        <dbReference type="ARBA" id="ARBA00022989"/>
    </source>
</evidence>
<feature type="transmembrane region" description="Helical" evidence="6">
    <location>
        <begin position="466"/>
        <end position="490"/>
    </location>
</feature>
<evidence type="ECO:0000256" key="6">
    <source>
        <dbReference type="SAM" id="Phobius"/>
    </source>
</evidence>
<feature type="transmembrane region" description="Helical" evidence="6">
    <location>
        <begin position="337"/>
        <end position="361"/>
    </location>
</feature>
<dbReference type="EMBL" id="CABFNO020001394">
    <property type="protein sequence ID" value="CAG9984781.1"/>
    <property type="molecule type" value="Genomic_DNA"/>
</dbReference>
<dbReference type="AlphaFoldDB" id="A0A9N9UBK8"/>
<evidence type="ECO:0000256" key="1">
    <source>
        <dbReference type="ARBA" id="ARBA00004141"/>
    </source>
</evidence>
<feature type="transmembrane region" description="Helical" evidence="6">
    <location>
        <begin position="219"/>
        <end position="238"/>
    </location>
</feature>
<feature type="transmembrane region" description="Helical" evidence="6">
    <location>
        <begin position="183"/>
        <end position="207"/>
    </location>
</feature>
<dbReference type="Pfam" id="PF00083">
    <property type="entry name" value="Sugar_tr"/>
    <property type="match status" value="1"/>
</dbReference>
<organism evidence="8 9">
    <name type="scientific">Clonostachys byssicola</name>
    <dbReference type="NCBI Taxonomy" id="160290"/>
    <lineage>
        <taxon>Eukaryota</taxon>
        <taxon>Fungi</taxon>
        <taxon>Dikarya</taxon>
        <taxon>Ascomycota</taxon>
        <taxon>Pezizomycotina</taxon>
        <taxon>Sordariomycetes</taxon>
        <taxon>Hypocreomycetidae</taxon>
        <taxon>Hypocreales</taxon>
        <taxon>Bionectriaceae</taxon>
        <taxon>Clonostachys</taxon>
    </lineage>
</organism>
<evidence type="ECO:0000256" key="5">
    <source>
        <dbReference type="ARBA" id="ARBA00023136"/>
    </source>
</evidence>
<dbReference type="PANTHER" id="PTHR48022">
    <property type="entry name" value="PLASTIDIC GLUCOSE TRANSPORTER 4"/>
    <property type="match status" value="1"/>
</dbReference>
<dbReference type="InterPro" id="IPR036259">
    <property type="entry name" value="MFS_trans_sf"/>
</dbReference>
<comment type="caution">
    <text evidence="8">The sequence shown here is derived from an EMBL/GenBank/DDBJ whole genome shotgun (WGS) entry which is preliminary data.</text>
</comment>
<name>A0A9N9UBK8_9HYPO</name>
<evidence type="ECO:0000256" key="3">
    <source>
        <dbReference type="ARBA" id="ARBA00022692"/>
    </source>
</evidence>
<evidence type="ECO:0000313" key="8">
    <source>
        <dbReference type="EMBL" id="CAG9984781.1"/>
    </source>
</evidence>
<comment type="subcellular location">
    <subcellularLocation>
        <location evidence="1">Membrane</location>
        <topology evidence="1">Multi-pass membrane protein</topology>
    </subcellularLocation>
</comment>
<dbReference type="InterPro" id="IPR050360">
    <property type="entry name" value="MFS_Sugar_Transporters"/>
</dbReference>
<gene>
    <name evidence="8" type="ORF">CBYS24578_00006510</name>
</gene>
<evidence type="ECO:0000256" key="2">
    <source>
        <dbReference type="ARBA" id="ARBA00010992"/>
    </source>
</evidence>
<keyword evidence="3 6" id="KW-0812">Transmembrane</keyword>
<comment type="similarity">
    <text evidence="2">Belongs to the major facilitator superfamily. Sugar transporter (TC 2.A.1.1) family.</text>
</comment>
<evidence type="ECO:0000259" key="7">
    <source>
        <dbReference type="PROSITE" id="PS50850"/>
    </source>
</evidence>
<dbReference type="GO" id="GO:0016020">
    <property type="term" value="C:membrane"/>
    <property type="evidence" value="ECO:0007669"/>
    <property type="project" value="UniProtKB-SubCell"/>
</dbReference>
<dbReference type="Proteomes" id="UP000754883">
    <property type="component" value="Unassembled WGS sequence"/>
</dbReference>
<dbReference type="SUPFAM" id="SSF103473">
    <property type="entry name" value="MFS general substrate transporter"/>
    <property type="match status" value="1"/>
</dbReference>
<keyword evidence="5 6" id="KW-0472">Membrane</keyword>
<proteinExistence type="inferred from homology"/>
<sequence length="564" mass="60563">MANYQQPTNFQLNPSYVELEDLPRAQSPPHGDDEEFLNPKNGTSYSASTYKAEGADQSTEKIGFWRAVRKHPWVFIYCFVIAIVAGALGFQGSTLGAVTGGEKFTEDYGDTDKDGEKFLSSVWLSIWQAVPPICGAFGCILGGWVQDRIGRKFTLMGVGIFNAVSVAFLVFSHALPALNSRRGILTVGMGIQGLANSGLQVAAFTYVSEISTESMRDGNMVMMPLCSLLGQFVGSAFMGVATKLEGKNKYIVPFAVGWIVGVVTVPLSLIIPDSAVFLVRSGQEARAIRTIQRLLSKKVNAYIELDKIRHAVEEERMVTKDATYISCFKGINLRRTLIVVLVSAFPAILGLDILSNAPVFLATIGIESETTRVTFMAVGIIIAIVCLGVGTWIGTIVGLRRATVVSLVFAAIAWTVMGVSGFFGGGAAPWIGAVSLYGTLISGGLGCWPASFAYMGSLSSLQLRALTQGLSGVASSAASALMSAVLPQLFREDALNLGAKVGFVFTGTCLLGAGLSWLYLPEIKGRTVHELDKMFEARLPTRRFRDWKLADADVREEALPLAAS</sequence>
<reference evidence="9" key="1">
    <citation type="submission" date="2019-06" db="EMBL/GenBank/DDBJ databases">
        <authorList>
            <person name="Broberg M."/>
        </authorList>
    </citation>
    <scope>NUCLEOTIDE SEQUENCE [LARGE SCALE GENOMIC DNA]</scope>
</reference>
<keyword evidence="4 6" id="KW-1133">Transmembrane helix</keyword>
<feature type="transmembrane region" description="Helical" evidence="6">
    <location>
        <begin position="430"/>
        <end position="454"/>
    </location>
</feature>
<feature type="transmembrane region" description="Helical" evidence="6">
    <location>
        <begin position="153"/>
        <end position="171"/>
    </location>
</feature>
<feature type="transmembrane region" description="Helical" evidence="6">
    <location>
        <begin position="118"/>
        <end position="141"/>
    </location>
</feature>
<feature type="transmembrane region" description="Helical" evidence="6">
    <location>
        <begin position="404"/>
        <end position="424"/>
    </location>
</feature>
<evidence type="ECO:0000313" key="9">
    <source>
        <dbReference type="Proteomes" id="UP000754883"/>
    </source>
</evidence>
<dbReference type="Gene3D" id="1.20.1250.20">
    <property type="entry name" value="MFS general substrate transporter like domains"/>
    <property type="match status" value="1"/>
</dbReference>
<dbReference type="PROSITE" id="PS50850">
    <property type="entry name" value="MFS"/>
    <property type="match status" value="1"/>
</dbReference>
<feature type="domain" description="Major facilitator superfamily (MFS) profile" evidence="7">
    <location>
        <begin position="77"/>
        <end position="524"/>
    </location>
</feature>
<dbReference type="OrthoDB" id="5124986at2759"/>
<dbReference type="InterPro" id="IPR005828">
    <property type="entry name" value="MFS_sugar_transport-like"/>
</dbReference>
<keyword evidence="9" id="KW-1185">Reference proteome</keyword>
<feature type="transmembrane region" description="Helical" evidence="6">
    <location>
        <begin position="502"/>
        <end position="520"/>
    </location>
</feature>
<feature type="transmembrane region" description="Helical" evidence="6">
    <location>
        <begin position="250"/>
        <end position="271"/>
    </location>
</feature>
<dbReference type="GO" id="GO:0005351">
    <property type="term" value="F:carbohydrate:proton symporter activity"/>
    <property type="evidence" value="ECO:0007669"/>
    <property type="project" value="TreeGrafter"/>
</dbReference>
<feature type="transmembrane region" description="Helical" evidence="6">
    <location>
        <begin position="74"/>
        <end position="98"/>
    </location>
</feature>
<accession>A0A9N9UBK8</accession>
<dbReference type="PANTHER" id="PTHR48022:SF41">
    <property type="entry name" value="MAJOR FACILITATOR SUPERFAMILY (MFS) PROFILE DOMAIN-CONTAINING PROTEIN"/>
    <property type="match status" value="1"/>
</dbReference>
<protein>
    <recommendedName>
        <fullName evidence="7">Major facilitator superfamily (MFS) profile domain-containing protein</fullName>
    </recommendedName>
</protein>